<dbReference type="PIRSF" id="PIRSF017082">
    <property type="entry name" value="YflP"/>
    <property type="match status" value="1"/>
</dbReference>
<keyword evidence="2" id="KW-0732">Signal</keyword>
<dbReference type="RefSeq" id="WP_010488213.1">
    <property type="nucleotide sequence ID" value="NZ_FZOG01000002.1"/>
</dbReference>
<organism evidence="3 4">
    <name type="scientific">Pseudomonas segetis</name>
    <dbReference type="NCBI Taxonomy" id="298908"/>
    <lineage>
        <taxon>Bacteria</taxon>
        <taxon>Pseudomonadati</taxon>
        <taxon>Pseudomonadota</taxon>
        <taxon>Gammaproteobacteria</taxon>
        <taxon>Pseudomonadales</taxon>
        <taxon>Pseudomonadaceae</taxon>
        <taxon>Pseudomonas</taxon>
    </lineage>
</organism>
<gene>
    <name evidence="3" type="ORF">SAMN05216255_2201</name>
</gene>
<name>A0A239DD94_9PSED</name>
<protein>
    <submittedName>
        <fullName evidence="3">Tripartite-type tricarboxylate transporter, receptor component TctC</fullName>
    </submittedName>
</protein>
<dbReference type="EMBL" id="FZOG01000002">
    <property type="protein sequence ID" value="SNS30300.1"/>
    <property type="molecule type" value="Genomic_DNA"/>
</dbReference>
<accession>A0A239DD94</accession>
<dbReference type="Gene3D" id="3.40.190.10">
    <property type="entry name" value="Periplasmic binding protein-like II"/>
    <property type="match status" value="1"/>
</dbReference>
<comment type="similarity">
    <text evidence="1">Belongs to the UPF0065 (bug) family.</text>
</comment>
<evidence type="ECO:0000256" key="2">
    <source>
        <dbReference type="SAM" id="SignalP"/>
    </source>
</evidence>
<dbReference type="PANTHER" id="PTHR42928:SF5">
    <property type="entry name" value="BLR1237 PROTEIN"/>
    <property type="match status" value="1"/>
</dbReference>
<feature type="signal peptide" evidence="2">
    <location>
        <begin position="1"/>
        <end position="27"/>
    </location>
</feature>
<dbReference type="Pfam" id="PF03401">
    <property type="entry name" value="TctC"/>
    <property type="match status" value="1"/>
</dbReference>
<dbReference type="AlphaFoldDB" id="A0A239DD94"/>
<feature type="chain" id="PRO_5011300259" evidence="2">
    <location>
        <begin position="28"/>
        <end position="327"/>
    </location>
</feature>
<dbReference type="Proteomes" id="UP000242915">
    <property type="component" value="Unassembled WGS sequence"/>
</dbReference>
<dbReference type="Gene3D" id="3.40.190.150">
    <property type="entry name" value="Bordetella uptake gene, domain 1"/>
    <property type="match status" value="1"/>
</dbReference>
<dbReference type="PANTHER" id="PTHR42928">
    <property type="entry name" value="TRICARBOXYLATE-BINDING PROTEIN"/>
    <property type="match status" value="1"/>
</dbReference>
<reference evidence="4" key="1">
    <citation type="submission" date="2017-06" db="EMBL/GenBank/DDBJ databases">
        <authorList>
            <person name="Varghese N."/>
            <person name="Submissions S."/>
        </authorList>
    </citation>
    <scope>NUCLEOTIDE SEQUENCE [LARGE SCALE GENOMIC DNA]</scope>
    <source>
        <strain evidence="4">CIP 108523</strain>
    </source>
</reference>
<keyword evidence="3" id="KW-0675">Receptor</keyword>
<dbReference type="CDD" id="cd07012">
    <property type="entry name" value="PBP2_Bug_TTT"/>
    <property type="match status" value="1"/>
</dbReference>
<keyword evidence="4" id="KW-1185">Reference proteome</keyword>
<evidence type="ECO:0000256" key="1">
    <source>
        <dbReference type="ARBA" id="ARBA00006987"/>
    </source>
</evidence>
<evidence type="ECO:0000313" key="4">
    <source>
        <dbReference type="Proteomes" id="UP000242915"/>
    </source>
</evidence>
<proteinExistence type="inferred from homology"/>
<dbReference type="InterPro" id="IPR042100">
    <property type="entry name" value="Bug_dom1"/>
</dbReference>
<dbReference type="SUPFAM" id="SSF53850">
    <property type="entry name" value="Periplasmic binding protein-like II"/>
    <property type="match status" value="1"/>
</dbReference>
<sequence length="327" mass="34915">MKKTIRASLMSAMIAMGVLSGPASSFAADAANWPTRPVQVVVIANPGGDTDFNARMMAKYFSEITGKNMVVTNVAGGGGTLAAEQVKGAAPDGNTILFTHTGQLIVNEVAGLSKDSYDAFDISCIAGVDKGAIFVASEQAGVKSLKDLIEKAKANPNTIAYGTEIGSFSHIQGLMFEQLAGVKLKMIDAGTVSEKVVALLGGRMDLGAISYGSVQDYIKGGQMVALGQPNAERNALLGDVKTFKEQGVDFTIDKPYVVAFPKGTDPAIVKKMADIMKQITENPEYAEELKKSFKQPVAYYNTEEAIATLKKTREDFMQYKDALRQSK</sequence>
<evidence type="ECO:0000313" key="3">
    <source>
        <dbReference type="EMBL" id="SNS30300.1"/>
    </source>
</evidence>
<dbReference type="InterPro" id="IPR005064">
    <property type="entry name" value="BUG"/>
</dbReference>